<feature type="domain" description="CBS" evidence="4">
    <location>
        <begin position="12"/>
        <end position="70"/>
    </location>
</feature>
<evidence type="ECO:0000313" key="6">
    <source>
        <dbReference type="Proteomes" id="UP000184387"/>
    </source>
</evidence>
<dbReference type="InterPro" id="IPR017080">
    <property type="entry name" value="UCP036990_CBS_BON"/>
</dbReference>
<dbReference type="InterPro" id="IPR046342">
    <property type="entry name" value="CBS_dom_sf"/>
</dbReference>
<dbReference type="RefSeq" id="WP_086062497.1">
    <property type="nucleotide sequence ID" value="NZ_FQZF01000042.1"/>
</dbReference>
<name>A0A1M6RE93_9PROT</name>
<keyword evidence="1 2" id="KW-0129">CBS domain</keyword>
<proteinExistence type="predicted"/>
<evidence type="ECO:0000313" key="5">
    <source>
        <dbReference type="EMBL" id="SHK30667.1"/>
    </source>
</evidence>
<protein>
    <submittedName>
        <fullName evidence="5">BON domain-containing protein</fullName>
    </submittedName>
</protein>
<evidence type="ECO:0000256" key="2">
    <source>
        <dbReference type="PROSITE-ProRule" id="PRU00703"/>
    </source>
</evidence>
<reference evidence="5 6" key="1">
    <citation type="submission" date="2016-11" db="EMBL/GenBank/DDBJ databases">
        <authorList>
            <person name="Jaros S."/>
            <person name="Januszkiewicz K."/>
            <person name="Wedrychowicz H."/>
        </authorList>
    </citation>
    <scope>NUCLEOTIDE SEQUENCE [LARGE SCALE GENOMIC DNA]</scope>
    <source>
        <strain evidence="5 6">DSM 14916</strain>
    </source>
</reference>
<dbReference type="OrthoDB" id="9783590at2"/>
<keyword evidence="6" id="KW-1185">Reference proteome</keyword>
<dbReference type="EMBL" id="FQZF01000042">
    <property type="protein sequence ID" value="SHK30667.1"/>
    <property type="molecule type" value="Genomic_DNA"/>
</dbReference>
<dbReference type="AlphaFoldDB" id="A0A1M6RE93"/>
<dbReference type="SMART" id="SM00116">
    <property type="entry name" value="CBS"/>
    <property type="match status" value="2"/>
</dbReference>
<gene>
    <name evidence="5" type="ORF">SAMN02745194_04663</name>
</gene>
<dbReference type="PIRSF" id="PIRSF036990">
    <property type="entry name" value="UCP036990_CBS_BON"/>
    <property type="match status" value="1"/>
</dbReference>
<dbReference type="CDD" id="cd04586">
    <property type="entry name" value="CBS_pair_BON_assoc"/>
    <property type="match status" value="1"/>
</dbReference>
<feature type="domain" description="BON" evidence="3">
    <location>
        <begin position="162"/>
        <end position="230"/>
    </location>
</feature>
<dbReference type="InterPro" id="IPR051257">
    <property type="entry name" value="Diverse_CBS-Domain"/>
</dbReference>
<dbReference type="SUPFAM" id="SSF54631">
    <property type="entry name" value="CBS-domain pair"/>
    <property type="match status" value="1"/>
</dbReference>
<dbReference type="InterPro" id="IPR000644">
    <property type="entry name" value="CBS_dom"/>
</dbReference>
<dbReference type="Pfam" id="PF00571">
    <property type="entry name" value="CBS"/>
    <property type="match status" value="2"/>
</dbReference>
<dbReference type="Pfam" id="PF04972">
    <property type="entry name" value="BON"/>
    <property type="match status" value="1"/>
</dbReference>
<dbReference type="PROSITE" id="PS51371">
    <property type="entry name" value="CBS"/>
    <property type="match status" value="2"/>
</dbReference>
<dbReference type="Gene3D" id="3.30.1340.30">
    <property type="match status" value="1"/>
</dbReference>
<feature type="domain" description="CBS" evidence="4">
    <location>
        <begin position="99"/>
        <end position="155"/>
    </location>
</feature>
<evidence type="ECO:0000259" key="3">
    <source>
        <dbReference type="PROSITE" id="PS50914"/>
    </source>
</evidence>
<organism evidence="5 6">
    <name type="scientific">Muricoccus roseus</name>
    <dbReference type="NCBI Taxonomy" id="198092"/>
    <lineage>
        <taxon>Bacteria</taxon>
        <taxon>Pseudomonadati</taxon>
        <taxon>Pseudomonadota</taxon>
        <taxon>Alphaproteobacteria</taxon>
        <taxon>Acetobacterales</taxon>
        <taxon>Roseomonadaceae</taxon>
        <taxon>Muricoccus</taxon>
    </lineage>
</organism>
<dbReference type="STRING" id="198092.SAMN02745194_04663"/>
<dbReference type="Gene3D" id="3.10.580.10">
    <property type="entry name" value="CBS-domain"/>
    <property type="match status" value="1"/>
</dbReference>
<dbReference type="Proteomes" id="UP000184387">
    <property type="component" value="Unassembled WGS sequence"/>
</dbReference>
<dbReference type="InterPro" id="IPR007055">
    <property type="entry name" value="BON_dom"/>
</dbReference>
<dbReference type="PANTHER" id="PTHR43080">
    <property type="entry name" value="CBS DOMAIN-CONTAINING PROTEIN CBSX3, MITOCHONDRIAL"/>
    <property type="match status" value="1"/>
</dbReference>
<evidence type="ECO:0000256" key="1">
    <source>
        <dbReference type="ARBA" id="ARBA00023122"/>
    </source>
</evidence>
<dbReference type="PROSITE" id="PS50914">
    <property type="entry name" value="BON"/>
    <property type="match status" value="1"/>
</dbReference>
<dbReference type="PANTHER" id="PTHR43080:SF26">
    <property type="entry name" value="REGULATORY PROTEIN"/>
    <property type="match status" value="1"/>
</dbReference>
<sequence length="238" mass="25771">MTTDSLLARDLMTTGVVTVPPGMPVASLAGLLAERGISAVPVTDAEGRLLGIVTEADLVHRLAGKAERAVSWLRRLLGNAESQAEDYARTHGMEARDIMTTSVITAGPDATAEECAQLMERHGIKRLPVLSEGRLAGIVSRADLLVGVLEPPERVGTPEHSRDARIRQALRAEMREQPWAQSLYVFADVKDGVVTLHGYAKSEEMRRGLRVLASRVEGVERVEDKLEVVSVPLPGEVI</sequence>
<accession>A0A1M6RE93</accession>
<evidence type="ECO:0000259" key="4">
    <source>
        <dbReference type="PROSITE" id="PS51371"/>
    </source>
</evidence>